<evidence type="ECO:0008006" key="3">
    <source>
        <dbReference type="Google" id="ProtNLM"/>
    </source>
</evidence>
<dbReference type="CDD" id="cd09917">
    <property type="entry name" value="F-box_SF"/>
    <property type="match status" value="1"/>
</dbReference>
<organism evidence="1 2">
    <name type="scientific">Didymosphaeria variabile</name>
    <dbReference type="NCBI Taxonomy" id="1932322"/>
    <lineage>
        <taxon>Eukaryota</taxon>
        <taxon>Fungi</taxon>
        <taxon>Dikarya</taxon>
        <taxon>Ascomycota</taxon>
        <taxon>Pezizomycotina</taxon>
        <taxon>Dothideomycetes</taxon>
        <taxon>Pleosporomycetidae</taxon>
        <taxon>Pleosporales</taxon>
        <taxon>Massarineae</taxon>
        <taxon>Didymosphaeriaceae</taxon>
        <taxon>Didymosphaeria</taxon>
    </lineage>
</organism>
<comment type="caution">
    <text evidence="1">The sequence shown here is derived from an EMBL/GenBank/DDBJ whole genome shotgun (WGS) entry which is preliminary data.</text>
</comment>
<protein>
    <recommendedName>
        <fullName evidence="3">F-box domain-containing protein</fullName>
    </recommendedName>
</protein>
<evidence type="ECO:0000313" key="1">
    <source>
        <dbReference type="EMBL" id="KAJ4356373.1"/>
    </source>
</evidence>
<dbReference type="OrthoDB" id="3935706at2759"/>
<name>A0A9W8XS42_9PLEO</name>
<sequence>MSLAQLSTEVQLLIAINLSQLDLLNVSLTSKRLHAATEPALYQEYHPPSLRRRSLSLFIKALLKEPKRLHYVHSLRLPEWEILDAQNEENRFEPEAVQEEAMSEGKKLYHSMTVEWDPNRKPGQDLNQYDYELLTGAAAATGLVKNTVPYANGGVLELRSVEKSYDCYHSTLYYWYYFATTELESLPLDDKICHLLRAGVDDAYIMTLEELLLNKDSAEYYAGAHPADRFEDQPFRSLAQFTCLEKLWAPTNMWANLPGAWEESRDPGLTNTFAGLLPPCLKELRLFDSHAQPVLKQPVLDNLLQVAGFELRELMSIEVVSKHDHSKKDLNILEEEREIRRDSGSVFTYRFRWSHFHSFELPKTAEELEPRCRYDRGPTFWTDDRYTTRSWECLQAPDILSYEEVEEQRALEEQAILAEVEDAPTCNDEIWELEETRIEEVAMGLRYVQDA</sequence>
<evidence type="ECO:0000313" key="2">
    <source>
        <dbReference type="Proteomes" id="UP001140513"/>
    </source>
</evidence>
<dbReference type="EMBL" id="JAPEUX010000003">
    <property type="protein sequence ID" value="KAJ4356373.1"/>
    <property type="molecule type" value="Genomic_DNA"/>
</dbReference>
<keyword evidence="2" id="KW-1185">Reference proteome</keyword>
<dbReference type="AlphaFoldDB" id="A0A9W8XS42"/>
<gene>
    <name evidence="1" type="ORF">N0V89_004406</name>
</gene>
<dbReference type="Proteomes" id="UP001140513">
    <property type="component" value="Unassembled WGS sequence"/>
</dbReference>
<dbReference type="RefSeq" id="XP_056073499.1">
    <property type="nucleotide sequence ID" value="XM_056213191.1"/>
</dbReference>
<dbReference type="GeneID" id="80907936"/>
<accession>A0A9W8XS42</accession>
<reference evidence="1" key="1">
    <citation type="submission" date="2022-10" db="EMBL/GenBank/DDBJ databases">
        <title>Tapping the CABI collections for fungal endophytes: first genome assemblies for Collariella, Neodidymelliopsis, Ascochyta clinopodiicola, Didymella pomorum, Didymosphaeria variabile, Neocosmospora piperis and Neocucurbitaria cava.</title>
        <authorList>
            <person name="Hill R."/>
        </authorList>
    </citation>
    <scope>NUCLEOTIDE SEQUENCE</scope>
    <source>
        <strain evidence="1">IMI 356815</strain>
    </source>
</reference>
<proteinExistence type="predicted"/>